<dbReference type="InterPro" id="IPR006190">
    <property type="entry name" value="SAF_AFP_Neu5Ac"/>
</dbReference>
<evidence type="ECO:0000259" key="1">
    <source>
        <dbReference type="PROSITE" id="PS50844"/>
    </source>
</evidence>
<feature type="domain" description="AFP-like" evidence="1">
    <location>
        <begin position="302"/>
        <end position="363"/>
    </location>
</feature>
<keyword evidence="3" id="KW-1185">Reference proteome</keyword>
<accession>A0ABX4K307</accession>
<dbReference type="Pfam" id="PF03102">
    <property type="entry name" value="NeuB"/>
    <property type="match status" value="1"/>
</dbReference>
<dbReference type="CDD" id="cd11615">
    <property type="entry name" value="SAF_NeuB_like"/>
    <property type="match status" value="1"/>
</dbReference>
<protein>
    <recommendedName>
        <fullName evidence="1">AFP-like domain-containing protein</fullName>
    </recommendedName>
</protein>
<proteinExistence type="predicted"/>
<dbReference type="Proteomes" id="UP000223854">
    <property type="component" value="Unassembled WGS sequence"/>
</dbReference>
<dbReference type="EMBL" id="PDLH01000007">
    <property type="protein sequence ID" value="PHG99453.1"/>
    <property type="molecule type" value="Genomic_DNA"/>
</dbReference>
<comment type="caution">
    <text evidence="2">The sequence shown here is derived from an EMBL/GenBank/DDBJ whole genome shotgun (WGS) entry which is preliminary data.</text>
</comment>
<dbReference type="InterPro" id="IPR013785">
    <property type="entry name" value="Aldolase_TIM"/>
</dbReference>
<evidence type="ECO:0000313" key="2">
    <source>
        <dbReference type="EMBL" id="PHG99453.1"/>
    </source>
</evidence>
<dbReference type="RefSeq" id="WP_098926978.1">
    <property type="nucleotide sequence ID" value="NZ_CBCRVC010000009.1"/>
</dbReference>
<dbReference type="Gene3D" id="3.90.1210.10">
    <property type="entry name" value="Antifreeze-like/N-acetylneuraminic acid synthase C-terminal domain"/>
    <property type="match status" value="1"/>
</dbReference>
<reference evidence="2 3" key="1">
    <citation type="submission" date="2017-09" db="EMBL/GenBank/DDBJ databases">
        <title>FDA dAtabase for Regulatory Grade micrObial Sequences (FDA-ARGOS): Supporting development and validation of Infectious Disease Dx tests.</title>
        <authorList>
            <person name="Kerrigan L."/>
            <person name="Long C."/>
            <person name="Tallon L.J."/>
            <person name="Sadzewicz L."/>
            <person name="Ott S."/>
            <person name="Zhao X."/>
            <person name="Nagaraj S."/>
            <person name="Vavikolanu K."/>
            <person name="Aluvathingal J."/>
            <person name="Nadendla S."/>
            <person name="Sichtig H."/>
        </authorList>
    </citation>
    <scope>NUCLEOTIDE SEQUENCE [LARGE SCALE GENOMIC DNA]</scope>
    <source>
        <strain evidence="2 3">FDAARGOS_423</strain>
    </source>
</reference>
<sequence length="366" mass="41191">MLNINIRNKIIGDKEPCFIIAELGSNHDGKIEQAKQLIEVASEAGVDAVKLQIPIADECYPPNTKFGGIYGDTDISSIIRTNQIPFEWIPDLVKYGHERGLVVGASADGFIGLSMMLKGNVDFVKIPSFTISHIPLLKEAKKTNIPWLLSTGVHSLSEVEEAIQTVDEVPVAIFHCISSYPAPLDELNLINIPFLKDYFDIPVGFSDHSTNPTLGSEIAVALGANMIEKHFTLDRNLKGPDHSFALEPNELKQMVNHIRKVENDLEYKNEVINESNNKQLFGDIRRGVINAEKDFKKRTRLGIYFLRQLRKGSVISYEDVRVFRCANTEPEIHPRFMELIIGTKVVKDCNAFEPVTWNHILNREDV</sequence>
<evidence type="ECO:0000313" key="3">
    <source>
        <dbReference type="Proteomes" id="UP000223854"/>
    </source>
</evidence>
<dbReference type="PANTHER" id="PTHR42966">
    <property type="entry name" value="N-ACETYLNEURAMINATE SYNTHASE"/>
    <property type="match status" value="1"/>
</dbReference>
<dbReference type="InterPro" id="IPR036732">
    <property type="entry name" value="AFP_Neu5c_C_sf"/>
</dbReference>
<dbReference type="SUPFAM" id="SSF51269">
    <property type="entry name" value="AFP III-like domain"/>
    <property type="match status" value="1"/>
</dbReference>
<dbReference type="InterPro" id="IPR013132">
    <property type="entry name" value="PseI/NeuA/B-like_N"/>
</dbReference>
<dbReference type="PANTHER" id="PTHR42966:SF1">
    <property type="entry name" value="SIALIC ACID SYNTHASE"/>
    <property type="match status" value="1"/>
</dbReference>
<name>A0ABX4K307_CLOSG</name>
<dbReference type="InterPro" id="IPR051690">
    <property type="entry name" value="PseI-like"/>
</dbReference>
<gene>
    <name evidence="2" type="ORF">CRX47_06165</name>
</gene>
<dbReference type="InterPro" id="IPR057736">
    <property type="entry name" value="SAF_PseI/NeuA/NeuB"/>
</dbReference>
<dbReference type="Gene3D" id="3.20.20.70">
    <property type="entry name" value="Aldolase class I"/>
    <property type="match status" value="1"/>
</dbReference>
<dbReference type="PROSITE" id="PS50844">
    <property type="entry name" value="AFP_LIKE"/>
    <property type="match status" value="1"/>
</dbReference>
<organism evidence="2 3">
    <name type="scientific">Clostridium sporogenes</name>
    <dbReference type="NCBI Taxonomy" id="1509"/>
    <lineage>
        <taxon>Bacteria</taxon>
        <taxon>Bacillati</taxon>
        <taxon>Bacillota</taxon>
        <taxon>Clostridia</taxon>
        <taxon>Eubacteriales</taxon>
        <taxon>Clostridiaceae</taxon>
        <taxon>Clostridium</taxon>
    </lineage>
</organism>
<dbReference type="SUPFAM" id="SSF51569">
    <property type="entry name" value="Aldolase"/>
    <property type="match status" value="1"/>
</dbReference>